<gene>
    <name evidence="10" type="primary">LOC118273537</name>
</gene>
<dbReference type="InterPro" id="IPR043504">
    <property type="entry name" value="Peptidase_S1_PA_chymotrypsin"/>
</dbReference>
<keyword evidence="9" id="KW-1185">Reference proteome</keyword>
<reference evidence="10" key="1">
    <citation type="submission" date="2025-08" db="UniProtKB">
        <authorList>
            <consortium name="RefSeq"/>
        </authorList>
    </citation>
    <scope>IDENTIFICATION</scope>
    <source>
        <tissue evidence="10">Whole larval tissue</tissue>
    </source>
</reference>
<dbReference type="RefSeq" id="XP_035446455.2">
    <property type="nucleotide sequence ID" value="XM_035590562.2"/>
</dbReference>
<evidence type="ECO:0000313" key="9">
    <source>
        <dbReference type="Proteomes" id="UP000829999"/>
    </source>
</evidence>
<dbReference type="GeneID" id="118273537"/>
<dbReference type="Proteomes" id="UP000829999">
    <property type="component" value="Chromosome 1"/>
</dbReference>
<dbReference type="PROSITE" id="PS00134">
    <property type="entry name" value="TRYPSIN_HIS"/>
    <property type="match status" value="1"/>
</dbReference>
<keyword evidence="3" id="KW-1015">Disulfide bond</keyword>
<comment type="subcellular location">
    <subcellularLocation>
        <location evidence="1">Secreted</location>
        <location evidence="1">Extracellular space</location>
    </subcellularLocation>
</comment>
<keyword evidence="4" id="KW-1199">Hemostasis impairing toxin</keyword>
<dbReference type="InterPro" id="IPR018114">
    <property type="entry name" value="TRYPSIN_HIS"/>
</dbReference>
<dbReference type="PANTHER" id="PTHR24256">
    <property type="entry name" value="TRYPTASE-RELATED"/>
    <property type="match status" value="1"/>
</dbReference>
<dbReference type="InterPro" id="IPR001254">
    <property type="entry name" value="Trypsin_dom"/>
</dbReference>
<feature type="domain" description="Peptidase S1" evidence="8">
    <location>
        <begin position="24"/>
        <end position="252"/>
    </location>
</feature>
<sequence>MIDRIIVVFVICFKSFVESNIMLLIGGGEYVAISNFPHSAFVSVKCVTEERTSYFVCGASIVNQKITLTAAHCLFGCGPDTIISTTVGHSHKAHGAKSTVKTYLIHEHYDPVKTANDIALMTLRTIIRFSVNVKRIALMMKPPYFEKAQVAGWGYTDEIKETQTNVLKSIDQIVLDKCFCRKQVLGMPIGTLCANSIQESDYIARGDSGSALVVRGFIQIGIVSYKVPLVSRSLVVYTDTGYFYDWIKEHAKKLYCPDAKSRPKK</sequence>
<evidence type="ECO:0000256" key="1">
    <source>
        <dbReference type="ARBA" id="ARBA00004239"/>
    </source>
</evidence>
<dbReference type="GO" id="GO:0090729">
    <property type="term" value="F:toxin activity"/>
    <property type="evidence" value="ECO:0007669"/>
    <property type="project" value="UniProtKB-KW"/>
</dbReference>
<evidence type="ECO:0000256" key="3">
    <source>
        <dbReference type="ARBA" id="ARBA00023157"/>
    </source>
</evidence>
<dbReference type="FunFam" id="2.40.10.10:FF:000068">
    <property type="entry name" value="transmembrane protease serine 2"/>
    <property type="match status" value="1"/>
</dbReference>
<comment type="function">
    <text evidence="6">Fibrinolytic activity; shows preferential cleavage of Arg-Gly bonds in all three fibrinogen chains. Contact with the caterpillars causes severe bleeding, due the anticoagulant effect of the protein.</text>
</comment>
<organism evidence="9 10">
    <name type="scientific">Spodoptera frugiperda</name>
    <name type="common">Fall armyworm</name>
    <dbReference type="NCBI Taxonomy" id="7108"/>
    <lineage>
        <taxon>Eukaryota</taxon>
        <taxon>Metazoa</taxon>
        <taxon>Ecdysozoa</taxon>
        <taxon>Arthropoda</taxon>
        <taxon>Hexapoda</taxon>
        <taxon>Insecta</taxon>
        <taxon>Pterygota</taxon>
        <taxon>Neoptera</taxon>
        <taxon>Endopterygota</taxon>
        <taxon>Lepidoptera</taxon>
        <taxon>Glossata</taxon>
        <taxon>Ditrysia</taxon>
        <taxon>Noctuoidea</taxon>
        <taxon>Noctuidae</taxon>
        <taxon>Amphipyrinae</taxon>
        <taxon>Spodoptera</taxon>
    </lineage>
</organism>
<dbReference type="GO" id="GO:0004252">
    <property type="term" value="F:serine-type endopeptidase activity"/>
    <property type="evidence" value="ECO:0007669"/>
    <property type="project" value="InterPro"/>
</dbReference>
<dbReference type="PROSITE" id="PS50240">
    <property type="entry name" value="TRYPSIN_DOM"/>
    <property type="match status" value="1"/>
</dbReference>
<dbReference type="InterPro" id="IPR051487">
    <property type="entry name" value="Ser/Thr_Proteases_Immune/Dev"/>
</dbReference>
<dbReference type="InterPro" id="IPR001314">
    <property type="entry name" value="Peptidase_S1A"/>
</dbReference>
<dbReference type="Pfam" id="PF00089">
    <property type="entry name" value="Trypsin"/>
    <property type="match status" value="1"/>
</dbReference>
<accession>A0A9R0DAS2</accession>
<evidence type="ECO:0000256" key="7">
    <source>
        <dbReference type="ARBA" id="ARBA00084094"/>
    </source>
</evidence>
<dbReference type="CDD" id="cd00190">
    <property type="entry name" value="Tryp_SPc"/>
    <property type="match status" value="1"/>
</dbReference>
<evidence type="ECO:0000256" key="2">
    <source>
        <dbReference type="ARBA" id="ARBA00022656"/>
    </source>
</evidence>
<dbReference type="PRINTS" id="PR00722">
    <property type="entry name" value="CHYMOTRYPSIN"/>
</dbReference>
<dbReference type="AlphaFoldDB" id="A0A9R0DAS2"/>
<comment type="similarity">
    <text evidence="5">Belongs to the peptidase S1 family. CLIP subfamily.</text>
</comment>
<dbReference type="SMART" id="SM00020">
    <property type="entry name" value="Tryp_SPc"/>
    <property type="match status" value="1"/>
</dbReference>
<evidence type="ECO:0000313" key="10">
    <source>
        <dbReference type="RefSeq" id="XP_035446455.2"/>
    </source>
</evidence>
<dbReference type="GO" id="GO:0006508">
    <property type="term" value="P:proteolysis"/>
    <property type="evidence" value="ECO:0007669"/>
    <property type="project" value="InterPro"/>
</dbReference>
<proteinExistence type="inferred from homology"/>
<dbReference type="GO" id="GO:0005576">
    <property type="term" value="C:extracellular region"/>
    <property type="evidence" value="ECO:0007669"/>
    <property type="project" value="UniProtKB-SubCell"/>
</dbReference>
<dbReference type="Gene3D" id="2.40.10.10">
    <property type="entry name" value="Trypsin-like serine proteases"/>
    <property type="match status" value="1"/>
</dbReference>
<evidence type="ECO:0000256" key="4">
    <source>
        <dbReference type="ARBA" id="ARBA00023240"/>
    </source>
</evidence>
<keyword evidence="7" id="KW-1205">Fibrinolytic toxin</keyword>
<evidence type="ECO:0000259" key="8">
    <source>
        <dbReference type="PROSITE" id="PS50240"/>
    </source>
</evidence>
<evidence type="ECO:0000256" key="6">
    <source>
        <dbReference type="ARBA" id="ARBA00055534"/>
    </source>
</evidence>
<dbReference type="SUPFAM" id="SSF50494">
    <property type="entry name" value="Trypsin-like serine proteases"/>
    <property type="match status" value="1"/>
</dbReference>
<keyword evidence="2" id="KW-0800">Toxin</keyword>
<evidence type="ECO:0000256" key="5">
    <source>
        <dbReference type="ARBA" id="ARBA00024195"/>
    </source>
</evidence>
<protein>
    <submittedName>
        <fullName evidence="10">Chymotrypsin-1 isoform X7</fullName>
    </submittedName>
</protein>
<name>A0A9R0DAS2_SPOFR</name>
<dbReference type="InterPro" id="IPR009003">
    <property type="entry name" value="Peptidase_S1_PA"/>
</dbReference>